<evidence type="ECO:0000256" key="1">
    <source>
        <dbReference type="SAM" id="MobiDB-lite"/>
    </source>
</evidence>
<dbReference type="OrthoDB" id="3797628at2759"/>
<evidence type="ECO:0000313" key="4">
    <source>
        <dbReference type="Proteomes" id="UP000789595"/>
    </source>
</evidence>
<dbReference type="Proteomes" id="UP000789595">
    <property type="component" value="Unassembled WGS sequence"/>
</dbReference>
<evidence type="ECO:0000259" key="2">
    <source>
        <dbReference type="Pfam" id="PF12110"/>
    </source>
</evidence>
<name>A0A8J2X2L1_9STRA</name>
<gene>
    <name evidence="3" type="ORF">PECAL_3P17550</name>
</gene>
<dbReference type="Pfam" id="PF12110">
    <property type="entry name" value="Nup96"/>
    <property type="match status" value="1"/>
</dbReference>
<accession>A0A8J2X2L1</accession>
<feature type="domain" description="Nuclear pore complex protein NUP96 C-terminal" evidence="2">
    <location>
        <begin position="329"/>
        <end position="622"/>
    </location>
</feature>
<comment type="caution">
    <text evidence="3">The sequence shown here is derived from an EMBL/GenBank/DDBJ whole genome shotgun (WGS) entry which is preliminary data.</text>
</comment>
<protein>
    <recommendedName>
        <fullName evidence="2">Nuclear pore complex protein NUP96 C-terminal domain-containing protein</fullName>
    </recommendedName>
</protein>
<sequence>MVRLGLLDASDDDEEFTTARSPYAAPTEADDSEDEQPHAAADRTPRRSFSPGGLFSRSDGSGRAEASPGARDRLGLAAQLDLDADAVGRWRRALAPPRPLAGEPARDRLVVTPPLPPSSPVQQPRQAPGPRPASQSKTLQLLAAARRARGLPERPFSQLGDAGMWLARSFRPAFGCDGRLARPVVGRGAFFVEIKRVRTTDADPEPALNAALAHLLPEAEAAPQELPLRALPACPAYDDDLYAASAARAAVAKAVHAYGKAHAGRLREAFELVGALWLHDATATHVERPTVASAWARELRRAARDDAVGSWLAARARAEVRNTGDGVRAAFLHLARHDVAAAAKACAAAGRTRAALCLAARDEPDSDPAMQVEFARARAVAAAAGGADAALEARVLGVAAGAFDLEDDVELSNPNSAAGLRWRTRLGLHAWYGRGDNFEDALGAFDEAVCDGRARAPLADEVGGRVPAAHYTLLKLAFSSDFEDADALLTSFAHGLRCGEAPGGRWHLALCLRALGVEVAQASLTRLGAAFVEDLCGRGLWHWALLVIAATHDDPEIRERLARDVLERHAWPPDAAGTPGAQLRPGAVEARKRLEEAYELRRAFCGAALQAPDEWLESALATRAGAAGGGGAAHVSHLVGARRWAEAERALRRRCPEALVAGRPAALRPVLEACEAAFVADGKGAAWRAGAGLYLDYVRFREDLAAAMVALDEGAPPDAQMLAGLASSARALRARVDGSAALAADRAVCATAGDAPDDLVLLACRSSLSSELDDAARKLDDASGLRAAAADPVDDVPVQTPHANCKQDVCIELADALIAGE</sequence>
<feature type="compositionally biased region" description="Basic and acidic residues" evidence="1">
    <location>
        <begin position="35"/>
        <end position="45"/>
    </location>
</feature>
<keyword evidence="4" id="KW-1185">Reference proteome</keyword>
<feature type="compositionally biased region" description="Low complexity" evidence="1">
    <location>
        <begin position="120"/>
        <end position="136"/>
    </location>
</feature>
<dbReference type="InterPro" id="IPR021967">
    <property type="entry name" value="Nup98_C"/>
</dbReference>
<feature type="region of interest" description="Disordered" evidence="1">
    <location>
        <begin position="1"/>
        <end position="72"/>
    </location>
</feature>
<evidence type="ECO:0000313" key="3">
    <source>
        <dbReference type="EMBL" id="CAH0371801.1"/>
    </source>
</evidence>
<feature type="region of interest" description="Disordered" evidence="1">
    <location>
        <begin position="96"/>
        <end position="136"/>
    </location>
</feature>
<dbReference type="EMBL" id="CAKKNE010000003">
    <property type="protein sequence ID" value="CAH0371801.1"/>
    <property type="molecule type" value="Genomic_DNA"/>
</dbReference>
<reference evidence="3" key="1">
    <citation type="submission" date="2021-11" db="EMBL/GenBank/DDBJ databases">
        <authorList>
            <consortium name="Genoscope - CEA"/>
            <person name="William W."/>
        </authorList>
    </citation>
    <scope>NUCLEOTIDE SEQUENCE</scope>
</reference>
<dbReference type="AlphaFoldDB" id="A0A8J2X2L1"/>
<organism evidence="3 4">
    <name type="scientific">Pelagomonas calceolata</name>
    <dbReference type="NCBI Taxonomy" id="35677"/>
    <lineage>
        <taxon>Eukaryota</taxon>
        <taxon>Sar</taxon>
        <taxon>Stramenopiles</taxon>
        <taxon>Ochrophyta</taxon>
        <taxon>Pelagophyceae</taxon>
        <taxon>Pelagomonadales</taxon>
        <taxon>Pelagomonadaceae</taxon>
        <taxon>Pelagomonas</taxon>
    </lineage>
</organism>
<proteinExistence type="predicted"/>